<reference evidence="1 2" key="1">
    <citation type="submission" date="2019-08" db="EMBL/GenBank/DDBJ databases">
        <title>In-depth cultivation of the pig gut microbiome towards novel bacterial diversity and tailored functional studies.</title>
        <authorList>
            <person name="Wylensek D."/>
            <person name="Hitch T.C.A."/>
            <person name="Clavel T."/>
        </authorList>
    </citation>
    <scope>NUCLEOTIDE SEQUENCE [LARGE SCALE GENOMIC DNA]</scope>
    <source>
        <strain evidence="1 2">LKV-178-WT-2G</strain>
    </source>
</reference>
<name>A0A7X2N2M8_9FIRM</name>
<comment type="caution">
    <text evidence="1">The sequence shown here is derived from an EMBL/GenBank/DDBJ whole genome shotgun (WGS) entry which is preliminary data.</text>
</comment>
<accession>A0A7X2N2M8</accession>
<sequence>MFVCYKSKKLERLCTISYETQKKYGKEMADKIHQRIDEIKASENVEILVQYRIGHCHPLYNENNNQRKKTNQYAMDLVHPYRLVFEKIDNQIQIAKIVSIEDYH</sequence>
<dbReference type="Proteomes" id="UP000470082">
    <property type="component" value="Unassembled WGS sequence"/>
</dbReference>
<protein>
    <submittedName>
        <fullName evidence="1">Plasmid maintenance system killer protein</fullName>
    </submittedName>
</protein>
<organism evidence="1 2">
    <name type="scientific">Floccifex porci</name>
    <dbReference type="NCBI Taxonomy" id="2606629"/>
    <lineage>
        <taxon>Bacteria</taxon>
        <taxon>Bacillati</taxon>
        <taxon>Bacillota</taxon>
        <taxon>Erysipelotrichia</taxon>
        <taxon>Erysipelotrichales</taxon>
        <taxon>Erysipelotrichaceae</taxon>
        <taxon>Floccifex</taxon>
    </lineage>
</organism>
<dbReference type="EMBL" id="VUMM01000006">
    <property type="protein sequence ID" value="MSS01349.1"/>
    <property type="molecule type" value="Genomic_DNA"/>
</dbReference>
<gene>
    <name evidence="1" type="ORF">FYJ50_04400</name>
</gene>
<evidence type="ECO:0000313" key="2">
    <source>
        <dbReference type="Proteomes" id="UP000470082"/>
    </source>
</evidence>
<evidence type="ECO:0000313" key="1">
    <source>
        <dbReference type="EMBL" id="MSS01349.1"/>
    </source>
</evidence>
<proteinExistence type="predicted"/>
<dbReference type="Gene3D" id="3.30.2310.20">
    <property type="entry name" value="RelE-like"/>
    <property type="match status" value="1"/>
</dbReference>
<keyword evidence="2" id="KW-1185">Reference proteome</keyword>
<dbReference type="AlphaFoldDB" id="A0A7X2N2M8"/>
<dbReference type="InterPro" id="IPR035093">
    <property type="entry name" value="RelE/ParE_toxin_dom_sf"/>
</dbReference>